<keyword evidence="4" id="KW-1185">Reference proteome</keyword>
<dbReference type="Gene3D" id="3.30.1520.10">
    <property type="entry name" value="Phox-like domain"/>
    <property type="match status" value="1"/>
</dbReference>
<evidence type="ECO:0000256" key="1">
    <source>
        <dbReference type="SAM" id="MobiDB-lite"/>
    </source>
</evidence>
<feature type="region of interest" description="Disordered" evidence="1">
    <location>
        <begin position="441"/>
        <end position="471"/>
    </location>
</feature>
<dbReference type="CDD" id="cd06893">
    <property type="entry name" value="PX_SNX19"/>
    <property type="match status" value="1"/>
</dbReference>
<feature type="region of interest" description="Disordered" evidence="1">
    <location>
        <begin position="1"/>
        <end position="69"/>
    </location>
</feature>
<dbReference type="Pfam" id="PF00787">
    <property type="entry name" value="PX"/>
    <property type="match status" value="1"/>
</dbReference>
<feature type="compositionally biased region" description="Gly residues" evidence="1">
    <location>
        <begin position="37"/>
        <end position="46"/>
    </location>
</feature>
<proteinExistence type="predicted"/>
<organism evidence="3 4">
    <name type="scientific">Aldrovandia affinis</name>
    <dbReference type="NCBI Taxonomy" id="143900"/>
    <lineage>
        <taxon>Eukaryota</taxon>
        <taxon>Metazoa</taxon>
        <taxon>Chordata</taxon>
        <taxon>Craniata</taxon>
        <taxon>Vertebrata</taxon>
        <taxon>Euteleostomi</taxon>
        <taxon>Actinopterygii</taxon>
        <taxon>Neopterygii</taxon>
        <taxon>Teleostei</taxon>
        <taxon>Notacanthiformes</taxon>
        <taxon>Halosauridae</taxon>
        <taxon>Aldrovandia</taxon>
    </lineage>
</organism>
<reference evidence="3" key="1">
    <citation type="journal article" date="2023" name="Science">
        <title>Genome structures resolve the early diversification of teleost fishes.</title>
        <authorList>
            <person name="Parey E."/>
            <person name="Louis A."/>
            <person name="Montfort J."/>
            <person name="Bouchez O."/>
            <person name="Roques C."/>
            <person name="Iampietro C."/>
            <person name="Lluch J."/>
            <person name="Castinel A."/>
            <person name="Donnadieu C."/>
            <person name="Desvignes T."/>
            <person name="Floi Bucao C."/>
            <person name="Jouanno E."/>
            <person name="Wen M."/>
            <person name="Mejri S."/>
            <person name="Dirks R."/>
            <person name="Jansen H."/>
            <person name="Henkel C."/>
            <person name="Chen W.J."/>
            <person name="Zahm M."/>
            <person name="Cabau C."/>
            <person name="Klopp C."/>
            <person name="Thompson A.W."/>
            <person name="Robinson-Rechavi M."/>
            <person name="Braasch I."/>
            <person name="Lecointre G."/>
            <person name="Bobe J."/>
            <person name="Postlethwait J.H."/>
            <person name="Berthelot C."/>
            <person name="Roest Crollius H."/>
            <person name="Guiguen Y."/>
        </authorList>
    </citation>
    <scope>NUCLEOTIDE SEQUENCE</scope>
    <source>
        <strain evidence="3">NC1722</strain>
    </source>
</reference>
<evidence type="ECO:0000313" key="4">
    <source>
        <dbReference type="Proteomes" id="UP001221898"/>
    </source>
</evidence>
<dbReference type="InterPro" id="IPR036871">
    <property type="entry name" value="PX_dom_sf"/>
</dbReference>
<gene>
    <name evidence="3" type="ORF">AAFF_G00440360</name>
</gene>
<dbReference type="PANTHER" id="PTHR22775:SF31">
    <property type="entry name" value="SORTING NEXIN-19"/>
    <property type="match status" value="1"/>
</dbReference>
<dbReference type="InterPro" id="IPR037909">
    <property type="entry name" value="SNX19_PX"/>
</dbReference>
<evidence type="ECO:0000313" key="3">
    <source>
        <dbReference type="EMBL" id="KAJ8397202.1"/>
    </source>
</evidence>
<evidence type="ECO:0000259" key="2">
    <source>
        <dbReference type="PROSITE" id="PS50195"/>
    </source>
</evidence>
<dbReference type="SMART" id="SM00312">
    <property type="entry name" value="PX"/>
    <property type="match status" value="1"/>
</dbReference>
<dbReference type="PROSITE" id="PS50195">
    <property type="entry name" value="PX"/>
    <property type="match status" value="1"/>
</dbReference>
<name>A0AAD7S739_9TELE</name>
<feature type="region of interest" description="Disordered" evidence="1">
    <location>
        <begin position="213"/>
        <end position="258"/>
    </location>
</feature>
<dbReference type="Proteomes" id="UP001221898">
    <property type="component" value="Unassembled WGS sequence"/>
</dbReference>
<dbReference type="InterPro" id="IPR001683">
    <property type="entry name" value="PX_dom"/>
</dbReference>
<dbReference type="PANTHER" id="PTHR22775">
    <property type="entry name" value="SORTING NEXIN"/>
    <property type="match status" value="1"/>
</dbReference>
<dbReference type="AlphaFoldDB" id="A0AAD7S739"/>
<dbReference type="InterPro" id="IPR013937">
    <property type="entry name" value="Sorting_nexin_C"/>
</dbReference>
<feature type="region of interest" description="Disordered" evidence="1">
    <location>
        <begin position="95"/>
        <end position="115"/>
    </location>
</feature>
<feature type="domain" description="PX" evidence="2">
    <location>
        <begin position="282"/>
        <end position="412"/>
    </location>
</feature>
<dbReference type="Pfam" id="PF08628">
    <property type="entry name" value="Nexin_C"/>
    <property type="match status" value="1"/>
</dbReference>
<comment type="caution">
    <text evidence="3">The sequence shown here is derived from an EMBL/GenBank/DDBJ whole genome shotgun (WGS) entry which is preliminary data.</text>
</comment>
<feature type="non-terminal residue" evidence="3">
    <location>
        <position position="731"/>
    </location>
</feature>
<sequence>GRAHHVQRAPPSPQQGLRSRLAQHDDRRRLRQVPQAGRGGNGGGADWAGHAPVRAGAPGARQPRGPCRCPERGGYIYARARPRPGALCVRRHRRRGAVRSAERGGGGGGAQARGRGQPVSCGKVCLKSRDFLRPDKFNPFYQEMDSDLESPVSDFKRGSLESLVLMGAEEVLSDRLRECATPTDVSSVGDLEDESQGYAALGEVTCPQVLVSGEQQEPPDGLGKGPDVEGEGGEQTGRCNPNELSVTGPLQTSTPTAGGVSLSSFSFEPLSSPEGPVVIQNLRITGTITAKEHRGTGSHPYTLYTIKYETVMDSENPGSLQPVAYHMVNRRYSEFLNLQTRLEEKSELRKILKTVKGPKRIFPDLPFGNMDSDKVEARKSMLETFLKQLCAIPETANSEEMQEFLALNTDARIAFVKKPFIVSRIDKIVVNAIVDTLKTAFPRSEPQSPTEEVEGDGEGKPQPDTKKTKSRLRFSSKITPVLSMSDIQPKVLYCFSEGSTVFNGLSLAGLEAFIKEQERLLCRTPVRETGGEESPLEVKDRSADCRNLQEARSPGAVGETALADVLLNILCLLMKEQWSWLCTDNIQKSIRLLFGTLINRWLDVGVANLTCMQYWVVYLRALQEAVWPGGTLPAQPRPQRSQQQKDETRQQSLHCLMKLIPDLISDMLGSDKYRLTWQTALDSLQDPNINRHLVYCVCDLLLEFLVPESSDEDFQKSLLHSLSGSTDKPSV</sequence>
<dbReference type="EMBL" id="JAINUG010000099">
    <property type="protein sequence ID" value="KAJ8397202.1"/>
    <property type="molecule type" value="Genomic_DNA"/>
</dbReference>
<dbReference type="GO" id="GO:0035091">
    <property type="term" value="F:phosphatidylinositol binding"/>
    <property type="evidence" value="ECO:0007669"/>
    <property type="project" value="InterPro"/>
</dbReference>
<protein>
    <recommendedName>
        <fullName evidence="2">PX domain-containing protein</fullName>
    </recommendedName>
</protein>
<feature type="compositionally biased region" description="Polar residues" evidence="1">
    <location>
        <begin position="237"/>
        <end position="256"/>
    </location>
</feature>
<feature type="compositionally biased region" description="Basic and acidic residues" evidence="1">
    <location>
        <begin position="457"/>
        <end position="467"/>
    </location>
</feature>
<dbReference type="SUPFAM" id="SSF64268">
    <property type="entry name" value="PX domain"/>
    <property type="match status" value="1"/>
</dbReference>
<accession>A0AAD7S739</accession>